<accession>A0A087U5Y3</accession>
<dbReference type="Proteomes" id="UP000054359">
    <property type="component" value="Unassembled WGS sequence"/>
</dbReference>
<evidence type="ECO:0000313" key="2">
    <source>
        <dbReference type="Proteomes" id="UP000054359"/>
    </source>
</evidence>
<evidence type="ECO:0000313" key="1">
    <source>
        <dbReference type="EMBL" id="KFM72772.1"/>
    </source>
</evidence>
<reference evidence="1 2" key="1">
    <citation type="submission" date="2013-11" db="EMBL/GenBank/DDBJ databases">
        <title>Genome sequencing of Stegodyphus mimosarum.</title>
        <authorList>
            <person name="Bechsgaard J."/>
        </authorList>
    </citation>
    <scope>NUCLEOTIDE SEQUENCE [LARGE SCALE GENOMIC DNA]</scope>
</reference>
<sequence>MEYFEFFFKVIQKEAEKFNLPHAIAHFTELKDDANFDIASNRCAYIYRYATNTLYYMNKHISNFFLECPEVIQIFQEWSVKGVNFTSISSGPGIEFFAFVMSLKDYKSIKIQEFFKSVKILSKFGAWRNTMNIMLDIIEAGEFKCLEHGILNRKNIDLVQICPFSPKLNGVVQ</sequence>
<dbReference type="OrthoDB" id="6437833at2759"/>
<gene>
    <name evidence="1" type="ORF">X975_08323</name>
</gene>
<organism evidence="1 2">
    <name type="scientific">Stegodyphus mimosarum</name>
    <name type="common">African social velvet spider</name>
    <dbReference type="NCBI Taxonomy" id="407821"/>
    <lineage>
        <taxon>Eukaryota</taxon>
        <taxon>Metazoa</taxon>
        <taxon>Ecdysozoa</taxon>
        <taxon>Arthropoda</taxon>
        <taxon>Chelicerata</taxon>
        <taxon>Arachnida</taxon>
        <taxon>Araneae</taxon>
        <taxon>Araneomorphae</taxon>
        <taxon>Entelegynae</taxon>
        <taxon>Eresoidea</taxon>
        <taxon>Eresidae</taxon>
        <taxon>Stegodyphus</taxon>
    </lineage>
</organism>
<protein>
    <submittedName>
        <fullName evidence="1">Uncharacterized protein</fullName>
    </submittedName>
</protein>
<feature type="non-terminal residue" evidence="1">
    <location>
        <position position="173"/>
    </location>
</feature>
<keyword evidence="2" id="KW-1185">Reference proteome</keyword>
<dbReference type="AlphaFoldDB" id="A0A087U5Y3"/>
<proteinExistence type="predicted"/>
<dbReference type="EMBL" id="KK118343">
    <property type="protein sequence ID" value="KFM72772.1"/>
    <property type="molecule type" value="Genomic_DNA"/>
</dbReference>
<name>A0A087U5Y3_STEMI</name>